<name>A0A511YQM7_9FLAO</name>
<dbReference type="RefSeq" id="WP_146943318.1">
    <property type="nucleotide sequence ID" value="NZ_BJYJ01000024.1"/>
</dbReference>
<proteinExistence type="predicted"/>
<dbReference type="Proteomes" id="UP000321863">
    <property type="component" value="Unassembled WGS sequence"/>
</dbReference>
<keyword evidence="2" id="KW-1185">Reference proteome</keyword>
<comment type="caution">
    <text evidence="1">The sequence shown here is derived from an EMBL/GenBank/DDBJ whole genome shotgun (WGS) entry which is preliminary data.</text>
</comment>
<gene>
    <name evidence="1" type="ORF">CHA01nite_32320</name>
</gene>
<protein>
    <submittedName>
        <fullName evidence="1">Uncharacterized protein</fullName>
    </submittedName>
</protein>
<accession>A0A511YQM7</accession>
<dbReference type="AlphaFoldDB" id="A0A511YQM7"/>
<evidence type="ECO:0000313" key="2">
    <source>
        <dbReference type="Proteomes" id="UP000321863"/>
    </source>
</evidence>
<dbReference type="EMBL" id="BJYJ01000024">
    <property type="protein sequence ID" value="GEN77492.1"/>
    <property type="molecule type" value="Genomic_DNA"/>
</dbReference>
<organism evidence="1 2">
    <name type="scientific">Chryseobacterium hagamense</name>
    <dbReference type="NCBI Taxonomy" id="395935"/>
    <lineage>
        <taxon>Bacteria</taxon>
        <taxon>Pseudomonadati</taxon>
        <taxon>Bacteroidota</taxon>
        <taxon>Flavobacteriia</taxon>
        <taxon>Flavobacteriales</taxon>
        <taxon>Weeksellaceae</taxon>
        <taxon>Chryseobacterium group</taxon>
        <taxon>Chryseobacterium</taxon>
    </lineage>
</organism>
<reference evidence="1 2" key="1">
    <citation type="submission" date="2019-07" db="EMBL/GenBank/DDBJ databases">
        <title>Whole genome shotgun sequence of Chryseobacterium hagamense NBRC 105253.</title>
        <authorList>
            <person name="Hosoyama A."/>
            <person name="Uohara A."/>
            <person name="Ohji S."/>
            <person name="Ichikawa N."/>
        </authorList>
    </citation>
    <scope>NUCLEOTIDE SEQUENCE [LARGE SCALE GENOMIC DNA]</scope>
    <source>
        <strain evidence="1 2">NBRC 105253</strain>
    </source>
</reference>
<evidence type="ECO:0000313" key="1">
    <source>
        <dbReference type="EMBL" id="GEN77492.1"/>
    </source>
</evidence>
<sequence>MANKTVHKDDSKKSIISTSDLHDPIDNYDFHLGSLNISATLLPDEMLDLYRKSASFNRFGFNVLKFCDEKINTNHDIIPNYKHWSEVLSSDASKLRSVELLNHFKEYVIIIKKHLSVKEYQIIDIFTNNNTFKAIFIVSEENVVNDDFINDFYDLAFKYEAEFSEKLKKEINFSFVGYENIDVNELNIDKFFKFENGK</sequence>